<evidence type="ECO:0000256" key="1">
    <source>
        <dbReference type="ARBA" id="ARBA00003283"/>
    </source>
</evidence>
<evidence type="ECO:0000259" key="8">
    <source>
        <dbReference type="PROSITE" id="PS51900"/>
    </source>
</evidence>
<comment type="function">
    <text evidence="1">Site-specific tyrosine recombinase, which acts by catalyzing the cutting and rejoining of the recombining DNA molecules.</text>
</comment>
<dbReference type="SUPFAM" id="SSF56349">
    <property type="entry name" value="DNA breaking-rejoining enzymes"/>
    <property type="match status" value="1"/>
</dbReference>
<dbReference type="Proteomes" id="UP000019591">
    <property type="component" value="Chromosome"/>
</dbReference>
<evidence type="ECO:0000256" key="3">
    <source>
        <dbReference type="ARBA" id="ARBA00022908"/>
    </source>
</evidence>
<evidence type="ECO:0000256" key="6">
    <source>
        <dbReference type="PROSITE-ProRule" id="PRU01248"/>
    </source>
</evidence>
<keyword evidence="5" id="KW-0233">DNA recombination</keyword>
<dbReference type="KEGG" id="eac:EAL2_c06820"/>
<evidence type="ECO:0000256" key="5">
    <source>
        <dbReference type="ARBA" id="ARBA00023172"/>
    </source>
</evidence>
<dbReference type="Gene3D" id="1.10.150.130">
    <property type="match status" value="1"/>
</dbReference>
<keyword evidence="3" id="KW-0229">DNA integration</keyword>
<evidence type="ECO:0000259" key="7">
    <source>
        <dbReference type="PROSITE" id="PS51898"/>
    </source>
</evidence>
<dbReference type="EMBL" id="CP007452">
    <property type="protein sequence ID" value="AHM55983.1"/>
    <property type="molecule type" value="Genomic_DNA"/>
</dbReference>
<dbReference type="InterPro" id="IPR002104">
    <property type="entry name" value="Integrase_catalytic"/>
</dbReference>
<dbReference type="InterPro" id="IPR004107">
    <property type="entry name" value="Integrase_SAM-like_N"/>
</dbReference>
<feature type="domain" description="Core-binding (CB)" evidence="8">
    <location>
        <begin position="9"/>
        <end position="102"/>
    </location>
</feature>
<evidence type="ECO:0000313" key="9">
    <source>
        <dbReference type="EMBL" id="AHM55983.1"/>
    </source>
</evidence>
<gene>
    <name evidence="9" type="primary">tnpI</name>
    <name evidence="9" type="ORF">EAL2_c06820</name>
</gene>
<reference evidence="9 10" key="1">
    <citation type="journal article" date="2014" name="Genome Announc.">
        <title>Complete Genome Sequence of Amino Acid-Utilizing Eubacterium acidaminophilum al-2 (DSM 3953).</title>
        <authorList>
            <person name="Poehlein A."/>
            <person name="Andreesen J.R."/>
            <person name="Daniel R."/>
        </authorList>
    </citation>
    <scope>NUCLEOTIDE SEQUENCE [LARGE SCALE GENOMIC DNA]</scope>
    <source>
        <strain evidence="9 10">DSM 3953</strain>
    </source>
</reference>
<dbReference type="HOGENOM" id="CLU_027562_9_2_9"/>
<dbReference type="eggNOG" id="COG4974">
    <property type="taxonomic scope" value="Bacteria"/>
</dbReference>
<dbReference type="Pfam" id="PF02899">
    <property type="entry name" value="Phage_int_SAM_1"/>
    <property type="match status" value="1"/>
</dbReference>
<organism evidence="9 10">
    <name type="scientific">Peptoclostridium acidaminophilum DSM 3953</name>
    <dbReference type="NCBI Taxonomy" id="1286171"/>
    <lineage>
        <taxon>Bacteria</taxon>
        <taxon>Bacillati</taxon>
        <taxon>Bacillota</taxon>
        <taxon>Clostridia</taxon>
        <taxon>Peptostreptococcales</taxon>
        <taxon>Peptoclostridiaceae</taxon>
        <taxon>Peptoclostridium</taxon>
    </lineage>
</organism>
<dbReference type="GO" id="GO:0003677">
    <property type="term" value="F:DNA binding"/>
    <property type="evidence" value="ECO:0007669"/>
    <property type="project" value="UniProtKB-UniRule"/>
</dbReference>
<dbReference type="InterPro" id="IPR011010">
    <property type="entry name" value="DNA_brk_join_enz"/>
</dbReference>
<dbReference type="Gene3D" id="1.10.443.10">
    <property type="entry name" value="Intergrase catalytic core"/>
    <property type="match status" value="1"/>
</dbReference>
<dbReference type="GO" id="GO:0015074">
    <property type="term" value="P:DNA integration"/>
    <property type="evidence" value="ECO:0007669"/>
    <property type="project" value="UniProtKB-KW"/>
</dbReference>
<evidence type="ECO:0000256" key="4">
    <source>
        <dbReference type="ARBA" id="ARBA00023125"/>
    </source>
</evidence>
<name>W8TDT2_PEPAC</name>
<feature type="domain" description="Tyr recombinase" evidence="7">
    <location>
        <begin position="123"/>
        <end position="298"/>
    </location>
</feature>
<dbReference type="PATRIC" id="fig|1286171.3.peg.628"/>
<dbReference type="STRING" id="1286171.EAL2_c06820"/>
<dbReference type="GO" id="GO:0006310">
    <property type="term" value="P:DNA recombination"/>
    <property type="evidence" value="ECO:0007669"/>
    <property type="project" value="UniProtKB-KW"/>
</dbReference>
<evidence type="ECO:0000256" key="2">
    <source>
        <dbReference type="ARBA" id="ARBA00008857"/>
    </source>
</evidence>
<dbReference type="InterPro" id="IPR050090">
    <property type="entry name" value="Tyrosine_recombinase_XerCD"/>
</dbReference>
<dbReference type="AlphaFoldDB" id="W8TDT2"/>
<dbReference type="PANTHER" id="PTHR30349">
    <property type="entry name" value="PHAGE INTEGRASE-RELATED"/>
    <property type="match status" value="1"/>
</dbReference>
<dbReference type="Pfam" id="PF00589">
    <property type="entry name" value="Phage_integrase"/>
    <property type="match status" value="1"/>
</dbReference>
<keyword evidence="4 6" id="KW-0238">DNA-binding</keyword>
<proteinExistence type="inferred from homology"/>
<keyword evidence="10" id="KW-1185">Reference proteome</keyword>
<comment type="similarity">
    <text evidence="2">Belongs to the 'phage' integrase family.</text>
</comment>
<dbReference type="PANTHER" id="PTHR30349:SF41">
    <property type="entry name" value="INTEGRASE_RECOMBINASE PROTEIN MJ0367-RELATED"/>
    <property type="match status" value="1"/>
</dbReference>
<dbReference type="PROSITE" id="PS51898">
    <property type="entry name" value="TYR_RECOMBINASE"/>
    <property type="match status" value="1"/>
</dbReference>
<dbReference type="InterPro" id="IPR013762">
    <property type="entry name" value="Integrase-like_cat_sf"/>
</dbReference>
<evidence type="ECO:0000313" key="10">
    <source>
        <dbReference type="Proteomes" id="UP000019591"/>
    </source>
</evidence>
<sequence>MNKMREVSNEGRELINSFISSLSEKNLNSKTIQEYSADLKHFIGWHEYQGMDTCQNMLIFSFDQICVRELETYKEAMQNLKLKPSTINRRISTLKLFFDWAYHCGLSVRNPAKHVRLNPVQKGKPREITQDEEKRLLDTVKSHGTLRDQAMLKLMIHTGIRVGEACSLMISDISVSKKSGSISIVSGSQTRKIPLNYACASALERYVSSLKIAGDGPLFRSEKTGEKLTERAVRYIVRKYMVLAGLEGLSAYSFRHSFGYKKAQSTSLHKLADIMGHSNLSTTMSYVKASDEESKGNE</sequence>
<dbReference type="InterPro" id="IPR010998">
    <property type="entry name" value="Integrase_recombinase_N"/>
</dbReference>
<dbReference type="InterPro" id="IPR044068">
    <property type="entry name" value="CB"/>
</dbReference>
<dbReference type="OrthoDB" id="184666at2"/>
<dbReference type="PROSITE" id="PS51900">
    <property type="entry name" value="CB"/>
    <property type="match status" value="1"/>
</dbReference>
<accession>W8TDT2</accession>
<protein>
    <submittedName>
        <fullName evidence="9">Site-specific recombinase TnpI</fullName>
    </submittedName>
</protein>